<evidence type="ECO:0000259" key="2">
    <source>
        <dbReference type="Pfam" id="PF02481"/>
    </source>
</evidence>
<feature type="domain" description="DprA winged helix" evidence="3">
    <location>
        <begin position="322"/>
        <end position="381"/>
    </location>
</feature>
<evidence type="ECO:0000313" key="5">
    <source>
        <dbReference type="Proteomes" id="UP000241362"/>
    </source>
</evidence>
<dbReference type="InterPro" id="IPR003488">
    <property type="entry name" value="DprA"/>
</dbReference>
<dbReference type="SUPFAM" id="SSF102405">
    <property type="entry name" value="MCP/YpsA-like"/>
    <property type="match status" value="1"/>
</dbReference>
<accession>A0A2T4J8V1</accession>
<evidence type="ECO:0000259" key="3">
    <source>
        <dbReference type="Pfam" id="PF17782"/>
    </source>
</evidence>
<dbReference type="RefSeq" id="WP_107673329.1">
    <property type="nucleotide sequence ID" value="NZ_PZKE01000008.1"/>
</dbReference>
<proteinExistence type="inferred from homology"/>
<sequence length="386" mass="40702">MTDGRISNPTHPTPPRTEDDRLDRLRLIRSRRVGPATYHRLMAEHGSARAALAALPEVARAAGVPDYRTCPIEVARAEMAEGRLAGAVPLFHGAPDYPASLLALSDAPPVLWLQGDAGLLARPMVALVGARNASSLGIRMARRLAEGLGQAGYVVVSGLARGIDSEAHMAAMATGTLAVQAGGVEVIYPEENTALAEEIRLKGARLSEQPMGTQPQTRHFPQRNRIIAGLAQAVVVVEAAARSGSLITARMALDQGREVMAVPGHPFDARASGCNMLIRDGATLVRGPADILEALGQIGAQFDETGEVPADMSAPPLPGPVPPSRPLAEAAELHSRILARLGPSPTAEDQLIRDLALPPARLAPEILTLELEGRIQRHPGGLLARL</sequence>
<dbReference type="PANTHER" id="PTHR43022">
    <property type="entry name" value="PROTEIN SMF"/>
    <property type="match status" value="1"/>
</dbReference>
<dbReference type="EMBL" id="PZKE01000008">
    <property type="protein sequence ID" value="PTE14258.1"/>
    <property type="molecule type" value="Genomic_DNA"/>
</dbReference>
<keyword evidence="5" id="KW-1185">Reference proteome</keyword>
<protein>
    <submittedName>
        <fullName evidence="4">DNA-protecting protein DprA</fullName>
    </submittedName>
</protein>
<dbReference type="Pfam" id="PF17782">
    <property type="entry name" value="WHD_DprA"/>
    <property type="match status" value="1"/>
</dbReference>
<dbReference type="Gene3D" id="1.10.10.10">
    <property type="entry name" value="Winged helix-like DNA-binding domain superfamily/Winged helix DNA-binding domain"/>
    <property type="match status" value="1"/>
</dbReference>
<organism evidence="4 5">
    <name type="scientific">Fuscovulum blasticum DSM 2131</name>
    <dbReference type="NCBI Taxonomy" id="1188250"/>
    <lineage>
        <taxon>Bacteria</taxon>
        <taxon>Pseudomonadati</taxon>
        <taxon>Pseudomonadota</taxon>
        <taxon>Alphaproteobacteria</taxon>
        <taxon>Rhodobacterales</taxon>
        <taxon>Paracoccaceae</taxon>
        <taxon>Pseudogemmobacter</taxon>
    </lineage>
</organism>
<comment type="caution">
    <text evidence="4">The sequence shown here is derived from an EMBL/GenBank/DDBJ whole genome shotgun (WGS) entry which is preliminary data.</text>
</comment>
<dbReference type="Pfam" id="PF21102">
    <property type="entry name" value="DprA_N"/>
    <property type="match status" value="1"/>
</dbReference>
<dbReference type="InterPro" id="IPR036388">
    <property type="entry name" value="WH-like_DNA-bd_sf"/>
</dbReference>
<dbReference type="InterPro" id="IPR041614">
    <property type="entry name" value="DprA_WH"/>
</dbReference>
<dbReference type="GO" id="GO:0009294">
    <property type="term" value="P:DNA-mediated transformation"/>
    <property type="evidence" value="ECO:0007669"/>
    <property type="project" value="InterPro"/>
</dbReference>
<dbReference type="NCBIfam" id="TIGR00732">
    <property type="entry name" value="dprA"/>
    <property type="match status" value="1"/>
</dbReference>
<name>A0A2T4J8V1_FUSBL</name>
<evidence type="ECO:0000313" key="4">
    <source>
        <dbReference type="EMBL" id="PTE14258.1"/>
    </source>
</evidence>
<dbReference type="PANTHER" id="PTHR43022:SF1">
    <property type="entry name" value="PROTEIN SMF"/>
    <property type="match status" value="1"/>
</dbReference>
<dbReference type="Pfam" id="PF02481">
    <property type="entry name" value="DNA_processg_A"/>
    <property type="match status" value="1"/>
</dbReference>
<comment type="similarity">
    <text evidence="1">Belongs to the DprA/Smf family.</text>
</comment>
<dbReference type="AlphaFoldDB" id="A0A2T4J8V1"/>
<reference evidence="4 5" key="1">
    <citation type="submission" date="2018-03" db="EMBL/GenBank/DDBJ databases">
        <title>Rhodobacter blasticus.</title>
        <authorList>
            <person name="Meyer T.E."/>
            <person name="Miller S."/>
            <person name="Lodha T."/>
            <person name="Gandham S."/>
            <person name="Chintalapati S."/>
            <person name="Chintalapati V.R."/>
        </authorList>
    </citation>
    <scope>NUCLEOTIDE SEQUENCE [LARGE SCALE GENOMIC DNA]</scope>
    <source>
        <strain evidence="4 5">DSM 2131</strain>
    </source>
</reference>
<feature type="domain" description="Smf/DprA SLOG" evidence="2">
    <location>
        <begin position="91"/>
        <end position="295"/>
    </location>
</feature>
<gene>
    <name evidence="4" type="primary">dprA</name>
    <name evidence="4" type="ORF">C5F44_09655</name>
</gene>
<evidence type="ECO:0000256" key="1">
    <source>
        <dbReference type="ARBA" id="ARBA00006525"/>
    </source>
</evidence>
<dbReference type="Gene3D" id="3.40.50.450">
    <property type="match status" value="1"/>
</dbReference>
<dbReference type="InterPro" id="IPR057666">
    <property type="entry name" value="DrpA_SLOG"/>
</dbReference>
<dbReference type="Proteomes" id="UP000241362">
    <property type="component" value="Unassembled WGS sequence"/>
</dbReference>